<name>A0AAW1EV02_ZOAVI</name>
<evidence type="ECO:0000259" key="5">
    <source>
        <dbReference type="PROSITE" id="PS50262"/>
    </source>
</evidence>
<keyword evidence="4" id="KW-0472">Membrane</keyword>
<organism evidence="6 7">
    <name type="scientific">Zoarces viviparus</name>
    <name type="common">Viviparous eelpout</name>
    <name type="synonym">Blennius viviparus</name>
    <dbReference type="NCBI Taxonomy" id="48416"/>
    <lineage>
        <taxon>Eukaryota</taxon>
        <taxon>Metazoa</taxon>
        <taxon>Chordata</taxon>
        <taxon>Craniata</taxon>
        <taxon>Vertebrata</taxon>
        <taxon>Euteleostomi</taxon>
        <taxon>Actinopterygii</taxon>
        <taxon>Neopterygii</taxon>
        <taxon>Teleostei</taxon>
        <taxon>Neoteleostei</taxon>
        <taxon>Acanthomorphata</taxon>
        <taxon>Eupercaria</taxon>
        <taxon>Perciformes</taxon>
        <taxon>Cottioidei</taxon>
        <taxon>Zoarcales</taxon>
        <taxon>Zoarcidae</taxon>
        <taxon>Zoarcinae</taxon>
        <taxon>Zoarces</taxon>
    </lineage>
</organism>
<keyword evidence="3" id="KW-1133">Transmembrane helix</keyword>
<accession>A0AAW1EV02</accession>
<dbReference type="InterPro" id="IPR000276">
    <property type="entry name" value="GPCR_Rhodpsn"/>
</dbReference>
<feature type="domain" description="G-protein coupled receptors family 1 profile" evidence="5">
    <location>
        <begin position="1"/>
        <end position="78"/>
    </location>
</feature>
<evidence type="ECO:0000256" key="2">
    <source>
        <dbReference type="ARBA" id="ARBA00022692"/>
    </source>
</evidence>
<dbReference type="AlphaFoldDB" id="A0AAW1EV02"/>
<dbReference type="PROSITE" id="PS50262">
    <property type="entry name" value="G_PROTEIN_RECEP_F1_2"/>
    <property type="match status" value="1"/>
</dbReference>
<comment type="caution">
    <text evidence="6">The sequence shown here is derived from an EMBL/GenBank/DDBJ whole genome shotgun (WGS) entry which is preliminary data.</text>
</comment>
<dbReference type="Proteomes" id="UP001488805">
    <property type="component" value="Unassembled WGS sequence"/>
</dbReference>
<dbReference type="SUPFAM" id="SSF81321">
    <property type="entry name" value="Family A G protein-coupled receptor-like"/>
    <property type="match status" value="1"/>
</dbReference>
<dbReference type="Pfam" id="PF00001">
    <property type="entry name" value="7tm_1"/>
    <property type="match status" value="1"/>
</dbReference>
<keyword evidence="2" id="KW-0812">Transmembrane</keyword>
<reference evidence="6 7" key="1">
    <citation type="journal article" date="2024" name="Genome Biol. Evol.">
        <title>Chromosome-level genome assembly of the viviparous eelpout Zoarces viviparus.</title>
        <authorList>
            <person name="Fuhrmann N."/>
            <person name="Brasseur M.V."/>
            <person name="Bakowski C.E."/>
            <person name="Podsiadlowski L."/>
            <person name="Prost S."/>
            <person name="Krehenwinkel H."/>
            <person name="Mayer C."/>
        </authorList>
    </citation>
    <scope>NUCLEOTIDE SEQUENCE [LARGE SCALE GENOMIC DNA]</scope>
    <source>
        <strain evidence="6">NO-MEL_2022_Ind0_liver</strain>
    </source>
</reference>
<dbReference type="Gene3D" id="1.20.1070.10">
    <property type="entry name" value="Rhodopsin 7-helix transmembrane proteins"/>
    <property type="match status" value="1"/>
</dbReference>
<proteinExistence type="predicted"/>
<dbReference type="EMBL" id="JBCEZU010000128">
    <property type="protein sequence ID" value="KAK9526098.1"/>
    <property type="molecule type" value="Genomic_DNA"/>
</dbReference>
<dbReference type="InterPro" id="IPR017452">
    <property type="entry name" value="GPCR_Rhodpsn_7TM"/>
</dbReference>
<dbReference type="GO" id="GO:0004930">
    <property type="term" value="F:G protein-coupled receptor activity"/>
    <property type="evidence" value="ECO:0007669"/>
    <property type="project" value="InterPro"/>
</dbReference>
<sequence length="78" mass="8708">MGDLSSSCIRLSLQIAVAAERYMAILLSLQYQRVMSPRNAQLALLVTWGLGAISGTVPLMDCMRQLAHSDYCIFTWWA</sequence>
<comment type="subcellular location">
    <subcellularLocation>
        <location evidence="1">Membrane</location>
    </subcellularLocation>
</comment>
<dbReference type="GO" id="GO:0016020">
    <property type="term" value="C:membrane"/>
    <property type="evidence" value="ECO:0007669"/>
    <property type="project" value="UniProtKB-SubCell"/>
</dbReference>
<evidence type="ECO:0000313" key="7">
    <source>
        <dbReference type="Proteomes" id="UP001488805"/>
    </source>
</evidence>
<protein>
    <recommendedName>
        <fullName evidence="5">G-protein coupled receptors family 1 profile domain-containing protein</fullName>
    </recommendedName>
</protein>
<evidence type="ECO:0000256" key="1">
    <source>
        <dbReference type="ARBA" id="ARBA00004370"/>
    </source>
</evidence>
<keyword evidence="7" id="KW-1185">Reference proteome</keyword>
<evidence type="ECO:0000256" key="4">
    <source>
        <dbReference type="ARBA" id="ARBA00023136"/>
    </source>
</evidence>
<evidence type="ECO:0000313" key="6">
    <source>
        <dbReference type="EMBL" id="KAK9526098.1"/>
    </source>
</evidence>
<evidence type="ECO:0000256" key="3">
    <source>
        <dbReference type="ARBA" id="ARBA00022989"/>
    </source>
</evidence>
<gene>
    <name evidence="6" type="ORF">VZT92_015958</name>
</gene>